<dbReference type="CDD" id="cd03360">
    <property type="entry name" value="LbH_AT_putative"/>
    <property type="match status" value="1"/>
</dbReference>
<dbReference type="InterPro" id="IPR020019">
    <property type="entry name" value="AcTrfase_PglD-like"/>
</dbReference>
<dbReference type="Proteomes" id="UP000296862">
    <property type="component" value="Chromosome"/>
</dbReference>
<protein>
    <submittedName>
        <fullName evidence="8">Acetyltransferase EpsM</fullName>
        <ecNumber evidence="8">2.3.1.-</ecNumber>
    </submittedName>
</protein>
<keyword evidence="4 8" id="KW-0012">Acyltransferase</keyword>
<comment type="similarity">
    <text evidence="1">Belongs to the transferase hexapeptide repeat family.</text>
</comment>
<dbReference type="InterPro" id="IPR050179">
    <property type="entry name" value="Trans_hexapeptide_repeat"/>
</dbReference>
<dbReference type="PROSITE" id="PS00101">
    <property type="entry name" value="HEXAPEP_TRANSFERASES"/>
    <property type="match status" value="1"/>
</dbReference>
<evidence type="ECO:0000256" key="3">
    <source>
        <dbReference type="ARBA" id="ARBA00022737"/>
    </source>
</evidence>
<feature type="domain" description="PglD N-terminal" evidence="7">
    <location>
        <begin position="19"/>
        <end position="88"/>
    </location>
</feature>
<feature type="binding site" evidence="6">
    <location>
        <position position="173"/>
    </location>
    <ligand>
        <name>acetyl-CoA</name>
        <dbReference type="ChEBI" id="CHEBI:57288"/>
    </ligand>
</feature>
<feature type="binding site" evidence="6">
    <location>
        <position position="79"/>
    </location>
    <ligand>
        <name>substrate</name>
    </ligand>
</feature>
<evidence type="ECO:0000256" key="4">
    <source>
        <dbReference type="ARBA" id="ARBA00023315"/>
    </source>
</evidence>
<dbReference type="PANTHER" id="PTHR43300">
    <property type="entry name" value="ACETYLTRANSFERASE"/>
    <property type="match status" value="1"/>
</dbReference>
<feature type="binding site" evidence="6">
    <location>
        <begin position="25"/>
        <end position="27"/>
    </location>
    <ligand>
        <name>substrate</name>
    </ligand>
</feature>
<evidence type="ECO:0000256" key="6">
    <source>
        <dbReference type="PIRSR" id="PIRSR620019-2"/>
    </source>
</evidence>
<evidence type="ECO:0000256" key="1">
    <source>
        <dbReference type="ARBA" id="ARBA00007274"/>
    </source>
</evidence>
<dbReference type="Gene3D" id="3.40.50.20">
    <property type="match status" value="1"/>
</dbReference>
<dbReference type="PANTHER" id="PTHR43300:SF7">
    <property type="entry name" value="UDP-N-ACETYLBACILLOSAMINE N-ACETYLTRANSFERASE"/>
    <property type="match status" value="1"/>
</dbReference>
<dbReference type="AlphaFoldDB" id="A0A4P7PSI8"/>
<dbReference type="InterPro" id="IPR001451">
    <property type="entry name" value="Hexapep"/>
</dbReference>
<dbReference type="Gene3D" id="2.160.10.10">
    <property type="entry name" value="Hexapeptide repeat proteins"/>
    <property type="match status" value="1"/>
</dbReference>
<feature type="active site" description="Proton acceptor" evidence="5">
    <location>
        <position position="143"/>
    </location>
</feature>
<keyword evidence="3" id="KW-0677">Repeat</keyword>
<organism evidence="8 9">
    <name type="scientific">Flavobacterium sangjuense</name>
    <dbReference type="NCBI Taxonomy" id="2518177"/>
    <lineage>
        <taxon>Bacteria</taxon>
        <taxon>Pseudomonadati</taxon>
        <taxon>Bacteroidota</taxon>
        <taxon>Flavobacteriia</taxon>
        <taxon>Flavobacteriales</taxon>
        <taxon>Flavobacteriaceae</taxon>
        <taxon>Flavobacterium</taxon>
    </lineage>
</organism>
<gene>
    <name evidence="8" type="primary">epsM_2</name>
    <name evidence="8" type="ORF">GS03_01379</name>
</gene>
<evidence type="ECO:0000313" key="8">
    <source>
        <dbReference type="EMBL" id="QBZ97881.1"/>
    </source>
</evidence>
<keyword evidence="2 8" id="KW-0808">Transferase</keyword>
<dbReference type="EC" id="2.3.1.-" evidence="8"/>
<evidence type="ECO:0000256" key="5">
    <source>
        <dbReference type="PIRSR" id="PIRSR620019-1"/>
    </source>
</evidence>
<reference evidence="8 9" key="1">
    <citation type="submission" date="2019-04" db="EMBL/GenBank/DDBJ databases">
        <title>Flavobacterium sp. GS03.</title>
        <authorList>
            <person name="Kim H."/>
        </authorList>
    </citation>
    <scope>NUCLEOTIDE SEQUENCE [LARGE SCALE GENOMIC DNA]</scope>
    <source>
        <strain evidence="8 9">GS03</strain>
    </source>
</reference>
<name>A0A4P7PSI8_9FLAO</name>
<dbReference type="SUPFAM" id="SSF51161">
    <property type="entry name" value="Trimeric LpxA-like enzymes"/>
    <property type="match status" value="1"/>
</dbReference>
<evidence type="ECO:0000259" key="7">
    <source>
        <dbReference type="Pfam" id="PF17836"/>
    </source>
</evidence>
<evidence type="ECO:0000256" key="2">
    <source>
        <dbReference type="ARBA" id="ARBA00022679"/>
    </source>
</evidence>
<sequence length="220" mass="22877">MVLMLLMLLQLNLLMENSITLYGASGHGKVIIDILNAVGVKIKSVIDDNPKSESILGIPVAKTSEYDMSSLGETIISIGNNKVRKKLSISLSANFAKAVHPSAVISPNSSIGEGTVVMARVAINPDVTIGKHCIINTNATVEHDALIADFVHICPGVSLAGDVTIGEGTQVGIGAAVIQGISIGKWVTIGAGAVILNDIPDYAVVVGNPGKIIKYNSINE</sequence>
<dbReference type="InterPro" id="IPR011004">
    <property type="entry name" value="Trimer_LpxA-like_sf"/>
</dbReference>
<dbReference type="InterPro" id="IPR041561">
    <property type="entry name" value="PglD_N"/>
</dbReference>
<dbReference type="GO" id="GO:0016746">
    <property type="term" value="F:acyltransferase activity"/>
    <property type="evidence" value="ECO:0007669"/>
    <property type="project" value="UniProtKB-KW"/>
</dbReference>
<keyword evidence="9" id="KW-1185">Reference proteome</keyword>
<evidence type="ECO:0000313" key="9">
    <source>
        <dbReference type="Proteomes" id="UP000296862"/>
    </source>
</evidence>
<feature type="binding site" evidence="6">
    <location>
        <position position="152"/>
    </location>
    <ligand>
        <name>acetyl-CoA</name>
        <dbReference type="ChEBI" id="CHEBI:57288"/>
    </ligand>
</feature>
<dbReference type="InterPro" id="IPR018357">
    <property type="entry name" value="Hexapep_transf_CS"/>
</dbReference>
<dbReference type="KEGG" id="fsn:GS03_01379"/>
<dbReference type="Pfam" id="PF00132">
    <property type="entry name" value="Hexapep"/>
    <property type="match status" value="2"/>
</dbReference>
<proteinExistence type="inferred from homology"/>
<dbReference type="EMBL" id="CP038810">
    <property type="protein sequence ID" value="QBZ97881.1"/>
    <property type="molecule type" value="Genomic_DNA"/>
</dbReference>
<dbReference type="NCBIfam" id="TIGR03570">
    <property type="entry name" value="NeuD_NnaD"/>
    <property type="match status" value="1"/>
</dbReference>
<accession>A0A4P7PSI8</accession>
<feature type="site" description="Increases basicity of active site His" evidence="5">
    <location>
        <position position="144"/>
    </location>
</feature>
<dbReference type="Pfam" id="PF17836">
    <property type="entry name" value="PglD_N"/>
    <property type="match status" value="1"/>
</dbReference>